<evidence type="ECO:0000313" key="2">
    <source>
        <dbReference type="Proteomes" id="UP000326759"/>
    </source>
</evidence>
<gene>
    <name evidence="1" type="primary">Rpusd3</name>
    <name evidence="1" type="ORF">Anas_01047</name>
</gene>
<protein>
    <submittedName>
        <fullName evidence="1">RNA pseudouridylate synthase domain-containing protein 3</fullName>
    </submittedName>
</protein>
<dbReference type="OrthoDB" id="428658at2759"/>
<reference evidence="1 2" key="1">
    <citation type="journal article" date="2019" name="PLoS Biol.">
        <title>Sex chromosomes control vertical transmission of feminizing Wolbachia symbionts in an isopod.</title>
        <authorList>
            <person name="Becking T."/>
            <person name="Chebbi M.A."/>
            <person name="Giraud I."/>
            <person name="Moumen B."/>
            <person name="Laverre T."/>
            <person name="Caubet Y."/>
            <person name="Peccoud J."/>
            <person name="Gilbert C."/>
            <person name="Cordaux R."/>
        </authorList>
    </citation>
    <scope>NUCLEOTIDE SEQUENCE [LARGE SCALE GENOMIC DNA]</scope>
    <source>
        <strain evidence="1">ANa2</strain>
        <tissue evidence="1">Whole body excluding digestive tract and cuticle</tissue>
    </source>
</reference>
<accession>A0A5N5SWG7</accession>
<evidence type="ECO:0000313" key="1">
    <source>
        <dbReference type="EMBL" id="KAB7498258.1"/>
    </source>
</evidence>
<dbReference type="EMBL" id="SEYY01019444">
    <property type="protein sequence ID" value="KAB7498258.1"/>
    <property type="molecule type" value="Genomic_DNA"/>
</dbReference>
<name>A0A5N5SWG7_9CRUS</name>
<proteinExistence type="predicted"/>
<sequence length="235" mass="26570">MHDYVKKCFRRSVGLKKPSQTYWTVVHGLPVPETAKGMRVCTHFRYIQNVGSKVPVVKKNFSKNEVKKQLVKINNVDHDVLVHNKEIDVSVVEWLMTCNNFIRVWLAHCCSPVLGDRLCGGRVKTVLGKRMPINPNNFSSYQPPEVSPKLLEKLQLSPGQVEIIPPHIHLQTLELISGSGEPKEVITANPPDYFGWTCKQLSLISDEEGFPNSSGPVVIDDVHDIEAIEEEFVYE</sequence>
<organism evidence="1 2">
    <name type="scientific">Armadillidium nasatum</name>
    <dbReference type="NCBI Taxonomy" id="96803"/>
    <lineage>
        <taxon>Eukaryota</taxon>
        <taxon>Metazoa</taxon>
        <taxon>Ecdysozoa</taxon>
        <taxon>Arthropoda</taxon>
        <taxon>Crustacea</taxon>
        <taxon>Multicrustacea</taxon>
        <taxon>Malacostraca</taxon>
        <taxon>Eumalacostraca</taxon>
        <taxon>Peracarida</taxon>
        <taxon>Isopoda</taxon>
        <taxon>Oniscidea</taxon>
        <taxon>Crinocheta</taxon>
        <taxon>Armadillidiidae</taxon>
        <taxon>Armadillidium</taxon>
    </lineage>
</organism>
<dbReference type="Proteomes" id="UP000326759">
    <property type="component" value="Unassembled WGS sequence"/>
</dbReference>
<dbReference type="AlphaFoldDB" id="A0A5N5SWG7"/>
<keyword evidence="2" id="KW-1185">Reference proteome</keyword>
<comment type="caution">
    <text evidence="1">The sequence shown here is derived from an EMBL/GenBank/DDBJ whole genome shotgun (WGS) entry which is preliminary data.</text>
</comment>